<sequence>MKHHIIFKEGDNEPDFEMGYEMAEEDCAMLLDLFDHYKKEWMSEPLGDYSPEMVQVELISASCRTVTGLINVICKIHGVAKSGRTNRTYQHVQFMNTSVVSDNGAVIILTVAAVKQVNFCGRPTWFTSAISCGSHSDQPLCGD</sequence>
<evidence type="ECO:0000313" key="1">
    <source>
        <dbReference type="EMBL" id="MCD7453434.1"/>
    </source>
</evidence>
<proteinExistence type="predicted"/>
<reference evidence="1 2" key="1">
    <citation type="journal article" date="2021" name="BMC Genomics">
        <title>Datura genome reveals duplications of psychoactive alkaloid biosynthetic genes and high mutation rate following tissue culture.</title>
        <authorList>
            <person name="Rajewski A."/>
            <person name="Carter-House D."/>
            <person name="Stajich J."/>
            <person name="Litt A."/>
        </authorList>
    </citation>
    <scope>NUCLEOTIDE SEQUENCE [LARGE SCALE GENOMIC DNA]</scope>
    <source>
        <strain evidence="1">AR-01</strain>
    </source>
</reference>
<protein>
    <submittedName>
        <fullName evidence="1">Uncharacterized protein</fullName>
    </submittedName>
</protein>
<dbReference type="EMBL" id="JACEIK010000251">
    <property type="protein sequence ID" value="MCD7453434.1"/>
    <property type="molecule type" value="Genomic_DNA"/>
</dbReference>
<evidence type="ECO:0000313" key="2">
    <source>
        <dbReference type="Proteomes" id="UP000823775"/>
    </source>
</evidence>
<name>A0ABS8S3I6_DATST</name>
<organism evidence="1 2">
    <name type="scientific">Datura stramonium</name>
    <name type="common">Jimsonweed</name>
    <name type="synonym">Common thornapple</name>
    <dbReference type="NCBI Taxonomy" id="4076"/>
    <lineage>
        <taxon>Eukaryota</taxon>
        <taxon>Viridiplantae</taxon>
        <taxon>Streptophyta</taxon>
        <taxon>Embryophyta</taxon>
        <taxon>Tracheophyta</taxon>
        <taxon>Spermatophyta</taxon>
        <taxon>Magnoliopsida</taxon>
        <taxon>eudicotyledons</taxon>
        <taxon>Gunneridae</taxon>
        <taxon>Pentapetalae</taxon>
        <taxon>asterids</taxon>
        <taxon>lamiids</taxon>
        <taxon>Solanales</taxon>
        <taxon>Solanaceae</taxon>
        <taxon>Solanoideae</taxon>
        <taxon>Datureae</taxon>
        <taxon>Datura</taxon>
    </lineage>
</organism>
<comment type="caution">
    <text evidence="1">The sequence shown here is derived from an EMBL/GenBank/DDBJ whole genome shotgun (WGS) entry which is preliminary data.</text>
</comment>
<gene>
    <name evidence="1" type="ORF">HAX54_020903</name>
</gene>
<accession>A0ABS8S3I6</accession>
<dbReference type="Proteomes" id="UP000823775">
    <property type="component" value="Unassembled WGS sequence"/>
</dbReference>
<keyword evidence="2" id="KW-1185">Reference proteome</keyword>